<sequence length="878" mass="99629">MGVWDVLWSYSDWLLILGLLLFAAHTLVTWNHDFFSKKGLPYTKPWPIFGNMVQVVLKRASFADVLLRMYRKHKGHRVMGMFQMTLPITVVNDPELLKRIVVKDFDHFVDHYSIIPPEVDPLFAGNLFFLKGQRWRDMRATLSPAFTSSKMKNMFLLLSKCGQQMGDFLEETFKKQGKDVHSIEMKDLFTRFTNDVIASTAFGVTVDSLKNPNNEFYLAGKELTNFNGLRSLVFMGYTMCSRLMKFLRIPFTPPEVSKFIYSLVNDTLRTREREGIVRPDMIHLLMEARKETVSDGVSGGKIAKLDLTDEDITAQATVFFLAGFDTASTLLCFASYFLALNEDVQDRLQAEIDLVFDDEVTYEKVHSMKYLDMVISESLRLYPPVIAVDRVCEKPFSIPASGDQPAITFNKGDLAWIPIYCLHRDEDYFPDPERFDPERFNEENKKNIKPFTYLPFGLGPRSCIGNRFALMETKVALIHLLARFNLKVIDRTPIPIRLNKKGFNVAPEGGFWLGLTLRNNHYKMSEEVECMVIDEEETTDSSSLKDKSLAGTSSKPKHHNSPWIEKYRPQTFRDIVGNENTVERLEEFAKHGNVPNIILSGPPGVGKTTTILCLARIMLGPAFSSAVLELNASSERGIEVVRTKIKMFAQQKVTLPHGRHKIVILDEADSMTDGAQQALRRTMELFSNTTRFALACNNSDKIIEPIQSRCAMLRYGRLSDAQILAKVIEVCQKEQVSYTEDGLEAVVFTSQGDMRQALNNLQSTHNGFGHVNSENVFKVCDEPHPLLIKEMLLHCVDGDLDKAYKIIGHMWKLGYAAEDIIGNIFRVCKTLEMDSMLKLAFMKEIGHTHLRIVDGVNSLLQMTGLLARLCQTSSVSSS</sequence>
<dbReference type="SUPFAM" id="SSF52540">
    <property type="entry name" value="P-loop containing nucleoside triphosphate hydrolases"/>
    <property type="match status" value="1"/>
</dbReference>
<dbReference type="FunFam" id="1.10.8.60:FF:000012">
    <property type="entry name" value="Replication factor C subunit 4"/>
    <property type="match status" value="1"/>
</dbReference>
<evidence type="ECO:0000256" key="22">
    <source>
        <dbReference type="SAM" id="Phobius"/>
    </source>
</evidence>
<evidence type="ECO:0000256" key="2">
    <source>
        <dbReference type="ARBA" id="ARBA00004123"/>
    </source>
</evidence>
<dbReference type="CDD" id="cd00009">
    <property type="entry name" value="AAA"/>
    <property type="match status" value="1"/>
</dbReference>
<evidence type="ECO:0000256" key="12">
    <source>
        <dbReference type="ARBA" id="ARBA00022840"/>
    </source>
</evidence>
<keyword evidence="22" id="KW-1133">Transmembrane helix</keyword>
<evidence type="ECO:0000256" key="11">
    <source>
        <dbReference type="ARBA" id="ARBA00022824"/>
    </source>
</evidence>
<dbReference type="Pfam" id="PF00067">
    <property type="entry name" value="p450"/>
    <property type="match status" value="1"/>
</dbReference>
<comment type="similarity">
    <text evidence="5">Belongs to the activator 1 small subunits family.</text>
</comment>
<dbReference type="Gene3D" id="3.40.50.300">
    <property type="entry name" value="P-loop containing nucleotide triphosphate hydrolases"/>
    <property type="match status" value="1"/>
</dbReference>
<dbReference type="AlphaFoldDB" id="A0A7R9ILU1"/>
<dbReference type="InterPro" id="IPR003593">
    <property type="entry name" value="AAA+_ATPase"/>
</dbReference>
<feature type="binding site" description="axial binding residue" evidence="20">
    <location>
        <position position="463"/>
    </location>
    <ligand>
        <name>heme</name>
        <dbReference type="ChEBI" id="CHEBI:30413"/>
    </ligand>
    <ligandPart>
        <name>Fe</name>
        <dbReference type="ChEBI" id="CHEBI:18248"/>
    </ligandPart>
</feature>
<evidence type="ECO:0000256" key="1">
    <source>
        <dbReference type="ARBA" id="ARBA00001971"/>
    </source>
</evidence>
<keyword evidence="9 20" id="KW-0479">Metal-binding</keyword>
<gene>
    <name evidence="24" type="ORF">TTEB3V08_LOCUS8647</name>
</gene>
<dbReference type="InterPro" id="IPR013748">
    <property type="entry name" value="Rep_factorC_C"/>
</dbReference>
<keyword evidence="18" id="KW-0539">Nucleus</keyword>
<dbReference type="InterPro" id="IPR047854">
    <property type="entry name" value="RFC_lid"/>
</dbReference>
<evidence type="ECO:0000256" key="13">
    <source>
        <dbReference type="ARBA" id="ARBA00022848"/>
    </source>
</evidence>
<dbReference type="InterPro" id="IPR002401">
    <property type="entry name" value="Cyt_P450_E_grp-I"/>
</dbReference>
<keyword evidence="14" id="KW-0560">Oxidoreductase</keyword>
<evidence type="ECO:0000259" key="23">
    <source>
        <dbReference type="SMART" id="SM00382"/>
    </source>
</evidence>
<dbReference type="Gene3D" id="1.20.272.10">
    <property type="match status" value="1"/>
</dbReference>
<keyword evidence="7 20" id="KW-0349">Heme</keyword>
<organism evidence="24">
    <name type="scientific">Timema tahoe</name>
    <dbReference type="NCBI Taxonomy" id="61484"/>
    <lineage>
        <taxon>Eukaryota</taxon>
        <taxon>Metazoa</taxon>
        <taxon>Ecdysozoa</taxon>
        <taxon>Arthropoda</taxon>
        <taxon>Hexapoda</taxon>
        <taxon>Insecta</taxon>
        <taxon>Pterygota</taxon>
        <taxon>Neoptera</taxon>
        <taxon>Polyneoptera</taxon>
        <taxon>Phasmatodea</taxon>
        <taxon>Timematodea</taxon>
        <taxon>Timematoidea</taxon>
        <taxon>Timematidae</taxon>
        <taxon>Timema</taxon>
    </lineage>
</organism>
<evidence type="ECO:0000256" key="10">
    <source>
        <dbReference type="ARBA" id="ARBA00022741"/>
    </source>
</evidence>
<evidence type="ECO:0000256" key="21">
    <source>
        <dbReference type="SAM" id="MobiDB-lite"/>
    </source>
</evidence>
<evidence type="ECO:0000256" key="17">
    <source>
        <dbReference type="ARBA" id="ARBA00023136"/>
    </source>
</evidence>
<evidence type="ECO:0000313" key="24">
    <source>
        <dbReference type="EMBL" id="CAD7460729.1"/>
    </source>
</evidence>
<dbReference type="PRINTS" id="PR00463">
    <property type="entry name" value="EP450I"/>
</dbReference>
<evidence type="ECO:0000256" key="18">
    <source>
        <dbReference type="ARBA" id="ARBA00023242"/>
    </source>
</evidence>
<evidence type="ECO:0000256" key="3">
    <source>
        <dbReference type="ARBA" id="ARBA00004174"/>
    </source>
</evidence>
<keyword evidence="16" id="KW-0503">Monooxygenase</keyword>
<dbReference type="InterPro" id="IPR001128">
    <property type="entry name" value="Cyt_P450"/>
</dbReference>
<dbReference type="PROSITE" id="PS00086">
    <property type="entry name" value="CYTOCHROME_P450"/>
    <property type="match status" value="1"/>
</dbReference>
<accession>A0A7R9ILU1</accession>
<dbReference type="CDD" id="cd18140">
    <property type="entry name" value="HLD_clamp_RFC"/>
    <property type="match status" value="1"/>
</dbReference>
<keyword evidence="11" id="KW-0256">Endoplasmic reticulum</keyword>
<evidence type="ECO:0000256" key="5">
    <source>
        <dbReference type="ARBA" id="ARBA00005378"/>
    </source>
</evidence>
<keyword evidence="17 22" id="KW-0472">Membrane</keyword>
<evidence type="ECO:0000256" key="9">
    <source>
        <dbReference type="ARBA" id="ARBA00022723"/>
    </source>
</evidence>
<dbReference type="PANTHER" id="PTHR24292">
    <property type="entry name" value="CYTOCHROME P450"/>
    <property type="match status" value="1"/>
</dbReference>
<feature type="region of interest" description="Disordered" evidence="21">
    <location>
        <begin position="536"/>
        <end position="563"/>
    </location>
</feature>
<evidence type="ECO:0000256" key="19">
    <source>
        <dbReference type="ARBA" id="ARBA00040745"/>
    </source>
</evidence>
<dbReference type="GO" id="GO:0006260">
    <property type="term" value="P:DNA replication"/>
    <property type="evidence" value="ECO:0007669"/>
    <property type="project" value="UniProtKB-KW"/>
</dbReference>
<dbReference type="InterPro" id="IPR050476">
    <property type="entry name" value="Insect_CytP450_Detox"/>
</dbReference>
<comment type="cofactor">
    <cofactor evidence="1 20">
        <name>heme</name>
        <dbReference type="ChEBI" id="CHEBI:30413"/>
    </cofactor>
</comment>
<feature type="transmembrane region" description="Helical" evidence="22">
    <location>
        <begin position="7"/>
        <end position="28"/>
    </location>
</feature>
<dbReference type="GO" id="GO:0003677">
    <property type="term" value="F:DNA binding"/>
    <property type="evidence" value="ECO:0007669"/>
    <property type="project" value="InterPro"/>
</dbReference>
<dbReference type="GO" id="GO:0005524">
    <property type="term" value="F:ATP binding"/>
    <property type="evidence" value="ECO:0007669"/>
    <property type="project" value="UniProtKB-KW"/>
</dbReference>
<evidence type="ECO:0000256" key="14">
    <source>
        <dbReference type="ARBA" id="ARBA00023002"/>
    </source>
</evidence>
<dbReference type="CDD" id="cd11056">
    <property type="entry name" value="CYP6-like"/>
    <property type="match status" value="1"/>
</dbReference>
<dbReference type="SUPFAM" id="SSF48264">
    <property type="entry name" value="Cytochrome P450"/>
    <property type="match status" value="1"/>
</dbReference>
<dbReference type="FunFam" id="3.40.50.300:FF:000107">
    <property type="entry name" value="Replication factor C subunit 4"/>
    <property type="match status" value="1"/>
</dbReference>
<dbReference type="InterPro" id="IPR036396">
    <property type="entry name" value="Cyt_P450_sf"/>
</dbReference>
<dbReference type="Pfam" id="PF00004">
    <property type="entry name" value="AAA"/>
    <property type="match status" value="1"/>
</dbReference>
<dbReference type="Gene3D" id="1.10.630.10">
    <property type="entry name" value="Cytochrome P450"/>
    <property type="match status" value="1"/>
</dbReference>
<dbReference type="EMBL" id="OE003971">
    <property type="protein sequence ID" value="CAD7460729.1"/>
    <property type="molecule type" value="Genomic_DNA"/>
</dbReference>
<dbReference type="Pfam" id="PF08542">
    <property type="entry name" value="Rep_fac_C"/>
    <property type="match status" value="1"/>
</dbReference>
<dbReference type="PANTHER" id="PTHR24292:SF54">
    <property type="entry name" value="CYP9F3-RELATED"/>
    <property type="match status" value="1"/>
</dbReference>
<keyword evidence="13" id="KW-0492">Microsome</keyword>
<dbReference type="SMART" id="SM00382">
    <property type="entry name" value="AAA"/>
    <property type="match status" value="1"/>
</dbReference>
<keyword evidence="12" id="KW-0067">ATP-binding</keyword>
<evidence type="ECO:0000256" key="20">
    <source>
        <dbReference type="PIRSR" id="PIRSR602401-1"/>
    </source>
</evidence>
<reference evidence="24" key="1">
    <citation type="submission" date="2020-11" db="EMBL/GenBank/DDBJ databases">
        <authorList>
            <person name="Tran Van P."/>
        </authorList>
    </citation>
    <scope>NUCLEOTIDE SEQUENCE</scope>
</reference>
<evidence type="ECO:0000256" key="16">
    <source>
        <dbReference type="ARBA" id="ARBA00023033"/>
    </source>
</evidence>
<evidence type="ECO:0000256" key="6">
    <source>
        <dbReference type="ARBA" id="ARBA00010617"/>
    </source>
</evidence>
<protein>
    <recommendedName>
        <fullName evidence="19">Replication factor C subunit 2</fullName>
    </recommendedName>
</protein>
<evidence type="ECO:0000256" key="15">
    <source>
        <dbReference type="ARBA" id="ARBA00023004"/>
    </source>
</evidence>
<evidence type="ECO:0000256" key="8">
    <source>
        <dbReference type="ARBA" id="ARBA00022705"/>
    </source>
</evidence>
<dbReference type="FunFam" id="1.10.630.10:FF:000042">
    <property type="entry name" value="Cytochrome P450"/>
    <property type="match status" value="1"/>
</dbReference>
<dbReference type="InterPro" id="IPR003959">
    <property type="entry name" value="ATPase_AAA_core"/>
</dbReference>
<dbReference type="SUPFAM" id="SSF48019">
    <property type="entry name" value="post-AAA+ oligomerization domain-like"/>
    <property type="match status" value="1"/>
</dbReference>
<dbReference type="InterPro" id="IPR008921">
    <property type="entry name" value="DNA_pol3_clamp-load_cplx_C"/>
</dbReference>
<comment type="similarity">
    <text evidence="6">Belongs to the cytochrome P450 family.</text>
</comment>
<keyword evidence="8" id="KW-0235">DNA replication</keyword>
<keyword evidence="15 20" id="KW-0408">Iron</keyword>
<dbReference type="GO" id="GO:0004497">
    <property type="term" value="F:monooxygenase activity"/>
    <property type="evidence" value="ECO:0007669"/>
    <property type="project" value="UniProtKB-KW"/>
</dbReference>
<dbReference type="InterPro" id="IPR027417">
    <property type="entry name" value="P-loop_NTPase"/>
</dbReference>
<proteinExistence type="inferred from homology"/>
<dbReference type="InterPro" id="IPR017972">
    <property type="entry name" value="Cyt_P450_CS"/>
</dbReference>
<dbReference type="PRINTS" id="PR00385">
    <property type="entry name" value="P450"/>
</dbReference>
<comment type="subcellular location">
    <subcellularLocation>
        <location evidence="4">Endoplasmic reticulum membrane</location>
        <topology evidence="4">Peripheral membrane protein</topology>
    </subcellularLocation>
    <subcellularLocation>
        <location evidence="3">Microsome membrane</location>
        <topology evidence="3">Peripheral membrane protein</topology>
    </subcellularLocation>
    <subcellularLocation>
        <location evidence="2">Nucleus</location>
    </subcellularLocation>
</comment>
<keyword evidence="10" id="KW-0547">Nucleotide-binding</keyword>
<dbReference type="GO" id="GO:0005506">
    <property type="term" value="F:iron ion binding"/>
    <property type="evidence" value="ECO:0007669"/>
    <property type="project" value="InterPro"/>
</dbReference>
<dbReference type="Gene3D" id="1.10.8.60">
    <property type="match status" value="1"/>
</dbReference>
<dbReference type="GO" id="GO:0016887">
    <property type="term" value="F:ATP hydrolysis activity"/>
    <property type="evidence" value="ECO:0007669"/>
    <property type="project" value="InterPro"/>
</dbReference>
<evidence type="ECO:0000256" key="4">
    <source>
        <dbReference type="ARBA" id="ARBA00004406"/>
    </source>
</evidence>
<dbReference type="GO" id="GO:0016705">
    <property type="term" value="F:oxidoreductase activity, acting on paired donors, with incorporation or reduction of molecular oxygen"/>
    <property type="evidence" value="ECO:0007669"/>
    <property type="project" value="InterPro"/>
</dbReference>
<dbReference type="NCBIfam" id="NF001679">
    <property type="entry name" value="PRK00440.1"/>
    <property type="match status" value="1"/>
</dbReference>
<dbReference type="GO" id="GO:0005634">
    <property type="term" value="C:nucleus"/>
    <property type="evidence" value="ECO:0007669"/>
    <property type="project" value="UniProtKB-SubCell"/>
</dbReference>
<dbReference type="GO" id="GO:0020037">
    <property type="term" value="F:heme binding"/>
    <property type="evidence" value="ECO:0007669"/>
    <property type="project" value="InterPro"/>
</dbReference>
<name>A0A7R9ILU1_9NEOP</name>
<feature type="domain" description="AAA+ ATPase" evidence="23">
    <location>
        <begin position="593"/>
        <end position="729"/>
    </location>
</feature>
<evidence type="ECO:0000256" key="7">
    <source>
        <dbReference type="ARBA" id="ARBA00022617"/>
    </source>
</evidence>
<dbReference type="FunFam" id="1.20.272.10:FF:000006">
    <property type="entry name" value="Replication factor C subunit 2"/>
    <property type="match status" value="1"/>
</dbReference>
<dbReference type="GO" id="GO:0005789">
    <property type="term" value="C:endoplasmic reticulum membrane"/>
    <property type="evidence" value="ECO:0007669"/>
    <property type="project" value="UniProtKB-SubCell"/>
</dbReference>
<keyword evidence="22" id="KW-0812">Transmembrane</keyword>